<sequence length="369" mass="40978">MVANKLFIRSPVKDVAVLDIKLNLGSLQEAYPGIANVLIPLWRMSNYARELERIGVSFSFEKGFDALTLRVKARFSVVNKAVKLIEDMFLNPVIDRLSDAIREARTSISINREDTSVRSVAEALKVLFNDHPYSRHPIAYDYSFDGITKDDIKRAVDALKVLSLTVVAPEDMVDINLPYAGYAKVPISRFGSGNVDVRLEGKVQASITIAYPSYGISNLEGSFRVTVMNTILGGMGLISRLYREVRVKRGLAYYAYSMYWPLGSSGVLIAMAGVRREVIKETIDVMLGTIGNQVISEEELNMAIKNRIGRIKVTAESPEGVAMLYSVIPTYGLPADYYEKFISYISGLRPEDVSRELRNLSKPAIAVVG</sequence>
<protein>
    <submittedName>
        <fullName evidence="2">Peptidase M16 domain protein</fullName>
    </submittedName>
</protein>
<accession>F0QTN9</accession>
<feature type="domain" description="Peptidase M16 C-terminal" evidence="1">
    <location>
        <begin position="189"/>
        <end position="305"/>
    </location>
</feature>
<dbReference type="AlphaFoldDB" id="F0QTN9"/>
<dbReference type="GO" id="GO:0046872">
    <property type="term" value="F:metal ion binding"/>
    <property type="evidence" value="ECO:0007669"/>
    <property type="project" value="InterPro"/>
</dbReference>
<dbReference type="InterPro" id="IPR007863">
    <property type="entry name" value="Peptidase_M16_C"/>
</dbReference>
<evidence type="ECO:0000313" key="3">
    <source>
        <dbReference type="Proteomes" id="UP000007485"/>
    </source>
</evidence>
<dbReference type="eggNOG" id="arCOG04065">
    <property type="taxonomic scope" value="Archaea"/>
</dbReference>
<dbReference type="KEGG" id="vmo:VMUT_1548"/>
<dbReference type="EMBL" id="CP002529">
    <property type="protein sequence ID" value="ADY01752.1"/>
    <property type="molecule type" value="Genomic_DNA"/>
</dbReference>
<dbReference type="Proteomes" id="UP000007485">
    <property type="component" value="Chromosome"/>
</dbReference>
<dbReference type="Pfam" id="PF05193">
    <property type="entry name" value="Peptidase_M16_C"/>
    <property type="match status" value="1"/>
</dbReference>
<reference evidence="2 3" key="1">
    <citation type="journal article" date="2011" name="J. Bacteriol.">
        <title>Complete genome sequence of 'Vulcanisaeta moutnovskia' strain 768-28, a novel member of the hyperthermophilic crenarchaeal genus vulcanisaeta.</title>
        <authorList>
            <person name="Gumerov V.M."/>
            <person name="Mardanov A.V."/>
            <person name="Beletsky A.V."/>
            <person name="Prokofeva M.I."/>
            <person name="Bonch-Osmolovskaya E.A."/>
            <person name="Ravin N.V."/>
            <person name="Skryabin K.G."/>
        </authorList>
    </citation>
    <scope>NUCLEOTIDE SEQUENCE [LARGE SCALE GENOMIC DNA]</scope>
    <source>
        <strain evidence="2 3">768-28</strain>
    </source>
</reference>
<evidence type="ECO:0000313" key="2">
    <source>
        <dbReference type="EMBL" id="ADY01752.1"/>
    </source>
</evidence>
<dbReference type="SUPFAM" id="SSF63411">
    <property type="entry name" value="LuxS/MPP-like metallohydrolase"/>
    <property type="match status" value="2"/>
</dbReference>
<dbReference type="HOGENOM" id="CLU_757801_0_0_2"/>
<dbReference type="InterPro" id="IPR011249">
    <property type="entry name" value="Metalloenz_LuxS/M16"/>
</dbReference>
<gene>
    <name evidence="2" type="ordered locus">VMUT_1548</name>
</gene>
<dbReference type="Gene3D" id="3.30.830.10">
    <property type="entry name" value="Metalloenzyme, LuxS/M16 peptidase-like"/>
    <property type="match status" value="2"/>
</dbReference>
<proteinExistence type="predicted"/>
<name>F0QTN9_VULM7</name>
<evidence type="ECO:0000259" key="1">
    <source>
        <dbReference type="Pfam" id="PF05193"/>
    </source>
</evidence>
<keyword evidence="3" id="KW-1185">Reference proteome</keyword>
<dbReference type="STRING" id="985053.VMUT_1548"/>
<organism evidence="2 3">
    <name type="scientific">Vulcanisaeta moutnovskia (strain 768-28)</name>
    <dbReference type="NCBI Taxonomy" id="985053"/>
    <lineage>
        <taxon>Archaea</taxon>
        <taxon>Thermoproteota</taxon>
        <taxon>Thermoprotei</taxon>
        <taxon>Thermoproteales</taxon>
        <taxon>Thermoproteaceae</taxon>
        <taxon>Vulcanisaeta</taxon>
    </lineage>
</organism>